<protein>
    <recommendedName>
        <fullName evidence="1">BLOC-2 complex member HPS3 N-terminal domain-containing protein</fullName>
    </recommendedName>
</protein>
<feature type="domain" description="BLOC-2 complex member HPS3 N-terminal" evidence="1">
    <location>
        <begin position="4"/>
        <end position="223"/>
    </location>
</feature>
<dbReference type="EMBL" id="AMQN01004036">
    <property type="status" value="NOT_ANNOTATED_CDS"/>
    <property type="molecule type" value="Genomic_DNA"/>
</dbReference>
<dbReference type="OrthoDB" id="10255480at2759"/>
<evidence type="ECO:0000313" key="4">
    <source>
        <dbReference type="Proteomes" id="UP000014760"/>
    </source>
</evidence>
<dbReference type="EMBL" id="KB292507">
    <property type="protein sequence ID" value="ELU17388.1"/>
    <property type="molecule type" value="Genomic_DNA"/>
</dbReference>
<gene>
    <name evidence="2" type="ORF">CAPTEDRAFT_225731</name>
</gene>
<accession>R7VEV7</accession>
<dbReference type="Pfam" id="PF14761">
    <property type="entry name" value="HPS3_N"/>
    <property type="match status" value="1"/>
</dbReference>
<reference evidence="3" key="3">
    <citation type="submission" date="2015-06" db="UniProtKB">
        <authorList>
            <consortium name="EnsemblMetazoa"/>
        </authorList>
    </citation>
    <scope>IDENTIFICATION</scope>
</reference>
<dbReference type="InterPro" id="IPR036322">
    <property type="entry name" value="WD40_repeat_dom_sf"/>
</dbReference>
<name>R7VEV7_CAPTE</name>
<organism evidence="2">
    <name type="scientific">Capitella teleta</name>
    <name type="common">Polychaete worm</name>
    <dbReference type="NCBI Taxonomy" id="283909"/>
    <lineage>
        <taxon>Eukaryota</taxon>
        <taxon>Metazoa</taxon>
        <taxon>Spiralia</taxon>
        <taxon>Lophotrochozoa</taxon>
        <taxon>Annelida</taxon>
        <taxon>Polychaeta</taxon>
        <taxon>Sedentaria</taxon>
        <taxon>Scolecida</taxon>
        <taxon>Capitellidae</taxon>
        <taxon>Capitella</taxon>
    </lineage>
</organism>
<dbReference type="PANTHER" id="PTHR28633">
    <property type="entry name" value="HERMANSKY-PUDLAK SYNDROME 3 PROTEIN"/>
    <property type="match status" value="1"/>
</dbReference>
<dbReference type="InterPro" id="IPR029437">
    <property type="entry name" value="HPS3_N"/>
</dbReference>
<dbReference type="STRING" id="283909.R7VEV7"/>
<evidence type="ECO:0000259" key="1">
    <source>
        <dbReference type="Pfam" id="PF14761"/>
    </source>
</evidence>
<proteinExistence type="predicted"/>
<evidence type="ECO:0000313" key="3">
    <source>
        <dbReference type="EnsemblMetazoa" id="CapteP225731"/>
    </source>
</evidence>
<dbReference type="HOGENOM" id="CLU_762013_0_0_1"/>
<feature type="non-terminal residue" evidence="2">
    <location>
        <position position="364"/>
    </location>
</feature>
<dbReference type="EnsemblMetazoa" id="CapteT225731">
    <property type="protein sequence ID" value="CapteP225731"/>
    <property type="gene ID" value="CapteG225731"/>
</dbReference>
<reference evidence="4" key="1">
    <citation type="submission" date="2012-12" db="EMBL/GenBank/DDBJ databases">
        <authorList>
            <person name="Hellsten U."/>
            <person name="Grimwood J."/>
            <person name="Chapman J.A."/>
            <person name="Shapiro H."/>
            <person name="Aerts A."/>
            <person name="Otillar R.P."/>
            <person name="Terry A.Y."/>
            <person name="Boore J.L."/>
            <person name="Simakov O."/>
            <person name="Marletaz F."/>
            <person name="Cho S.-J."/>
            <person name="Edsinger-Gonzales E."/>
            <person name="Havlak P."/>
            <person name="Kuo D.-H."/>
            <person name="Larsson T."/>
            <person name="Lv J."/>
            <person name="Arendt D."/>
            <person name="Savage R."/>
            <person name="Osoegawa K."/>
            <person name="de Jong P."/>
            <person name="Lindberg D.R."/>
            <person name="Seaver E.C."/>
            <person name="Weisblat D.A."/>
            <person name="Putnam N.H."/>
            <person name="Grigoriev I.V."/>
            <person name="Rokhsar D.S."/>
        </authorList>
    </citation>
    <scope>NUCLEOTIDE SEQUENCE</scope>
    <source>
        <strain evidence="4">I ESC-2004</strain>
    </source>
</reference>
<dbReference type="PANTHER" id="PTHR28633:SF1">
    <property type="entry name" value="BLOC-2 COMPLEX MEMBER HPS3"/>
    <property type="match status" value="1"/>
</dbReference>
<reference evidence="2 4" key="2">
    <citation type="journal article" date="2013" name="Nature">
        <title>Insights into bilaterian evolution from three spiralian genomes.</title>
        <authorList>
            <person name="Simakov O."/>
            <person name="Marletaz F."/>
            <person name="Cho S.J."/>
            <person name="Edsinger-Gonzales E."/>
            <person name="Havlak P."/>
            <person name="Hellsten U."/>
            <person name="Kuo D.H."/>
            <person name="Larsson T."/>
            <person name="Lv J."/>
            <person name="Arendt D."/>
            <person name="Savage R."/>
            <person name="Osoegawa K."/>
            <person name="de Jong P."/>
            <person name="Grimwood J."/>
            <person name="Chapman J.A."/>
            <person name="Shapiro H."/>
            <person name="Aerts A."/>
            <person name="Otillar R.P."/>
            <person name="Terry A.Y."/>
            <person name="Boore J.L."/>
            <person name="Grigoriev I.V."/>
            <person name="Lindberg D.R."/>
            <person name="Seaver E.C."/>
            <person name="Weisblat D.A."/>
            <person name="Putnam N.H."/>
            <person name="Rokhsar D.S."/>
        </authorList>
    </citation>
    <scope>NUCLEOTIDE SEQUENCE</scope>
    <source>
        <strain evidence="2 4">I ESC-2004</strain>
    </source>
</reference>
<dbReference type="AlphaFoldDB" id="R7VEV7"/>
<dbReference type="GO" id="GO:0005737">
    <property type="term" value="C:cytoplasm"/>
    <property type="evidence" value="ECO:0007669"/>
    <property type="project" value="TreeGrafter"/>
</dbReference>
<sequence>MVRVLSCHHFAAQDVFSPQHTPLAMCTSRTHLFVATSHCYLEVHDLTKPGCPQQYRLPTVSPVRALVYCRADDYVATIEGEDEESVLRIYLNWQADLSKYPMRVRVAGNMKSLRYSMHDNDSARRLQAVEVPLKSSPVCIAADEHTGNLAVGFHKTVLIYGLCCKREANTDIIYEDFKCLLELQFSFKVREVAICEEFVLAVSVREFQVVKLNLDQIPVTISKNLSLDMEDLAARLEKQRCFKKRQKPVKKNQPCIPEKEPLLQRIRRNTFKKKEAKTPPAPYIVEDKHFFTLDVDDITSSAESRETGESNMKQRIWLDSIKRTVEEESERKRSTSLSDEVEILGLVGTEDCCQKCWAVSVEYE</sequence>
<dbReference type="InterPro" id="IPR017216">
    <property type="entry name" value="HPS3"/>
</dbReference>
<keyword evidence="4" id="KW-1185">Reference proteome</keyword>
<dbReference type="SUPFAM" id="SSF50978">
    <property type="entry name" value="WD40 repeat-like"/>
    <property type="match status" value="1"/>
</dbReference>
<dbReference type="Proteomes" id="UP000014760">
    <property type="component" value="Unassembled WGS sequence"/>
</dbReference>
<evidence type="ECO:0000313" key="2">
    <source>
        <dbReference type="EMBL" id="ELU17388.1"/>
    </source>
</evidence>